<evidence type="ECO:0000313" key="5">
    <source>
        <dbReference type="Proteomes" id="UP000255101"/>
    </source>
</evidence>
<keyword evidence="1" id="KW-0732">Signal</keyword>
<organism evidence="2 4">
    <name type="scientific">Peptostreptococcus anaerobius</name>
    <dbReference type="NCBI Taxonomy" id="1261"/>
    <lineage>
        <taxon>Bacteria</taxon>
        <taxon>Bacillati</taxon>
        <taxon>Bacillota</taxon>
        <taxon>Clostridia</taxon>
        <taxon>Peptostreptococcales</taxon>
        <taxon>Peptostreptococcaceae</taxon>
        <taxon>Peptostreptococcus</taxon>
    </lineage>
</organism>
<dbReference type="STRING" id="1261.HMPREF3195_00460"/>
<evidence type="ECO:0000313" key="3">
    <source>
        <dbReference type="EMBL" id="SUB60610.1"/>
    </source>
</evidence>
<evidence type="ECO:0000313" key="2">
    <source>
        <dbReference type="EMBL" id="KXI13989.1"/>
    </source>
</evidence>
<reference evidence="3 5" key="2">
    <citation type="submission" date="2018-06" db="EMBL/GenBank/DDBJ databases">
        <authorList>
            <consortium name="Pathogen Informatics"/>
            <person name="Doyle S."/>
        </authorList>
    </citation>
    <scope>NUCLEOTIDE SEQUENCE [LARGE SCALE GENOMIC DNA]</scope>
    <source>
        <strain evidence="3 5">NCTC11460</strain>
    </source>
</reference>
<protein>
    <submittedName>
        <fullName evidence="2">Uncharacterized protein</fullName>
    </submittedName>
</protein>
<accession>A0A135YX77</accession>
<dbReference type="EMBL" id="LSQZ01000015">
    <property type="protein sequence ID" value="KXI13989.1"/>
    <property type="molecule type" value="Genomic_DNA"/>
</dbReference>
<evidence type="ECO:0000313" key="4">
    <source>
        <dbReference type="Proteomes" id="UP000070326"/>
    </source>
</evidence>
<dbReference type="EMBL" id="UGTB01000004">
    <property type="protein sequence ID" value="SUB60610.1"/>
    <property type="molecule type" value="Genomic_DNA"/>
</dbReference>
<dbReference type="GeneID" id="79842556"/>
<feature type="signal peptide" evidence="1">
    <location>
        <begin position="1"/>
        <end position="29"/>
    </location>
</feature>
<feature type="chain" id="PRO_5014530407" evidence="1">
    <location>
        <begin position="30"/>
        <end position="233"/>
    </location>
</feature>
<name>A0A135YX77_9FIRM</name>
<dbReference type="AlphaFoldDB" id="A0A135YX77"/>
<proteinExistence type="predicted"/>
<reference evidence="2 4" key="1">
    <citation type="submission" date="2016-02" db="EMBL/GenBank/DDBJ databases">
        <authorList>
            <person name="Wen L."/>
            <person name="He K."/>
            <person name="Yang H."/>
        </authorList>
    </citation>
    <scope>NUCLEOTIDE SEQUENCE [LARGE SCALE GENOMIC DNA]</scope>
    <source>
        <strain evidence="2 4">MJR8628A</strain>
    </source>
</reference>
<sequence>MKLKKLTKKALLGVLVAGFIMSVSTLAKAYDAKIVKQLNTTVTYSDGNDASSENLGKEVKVTIYPNDSNINTKIHSMANVLVDKVYISGTEGNEKLRITFKEVVFKPVANVGELPSYIDRIVYSTEFKPIKIKDGTKYKTPIADATKISMYNVSDSSQFASYVNYNGTHIDDVTGLDTFGYKGIKERTVEIPVKTVTDKFNHTYKRCYLAFEVPAMYQAIKPNVKKNAVLVVE</sequence>
<dbReference type="Proteomes" id="UP000255101">
    <property type="component" value="Unassembled WGS sequence"/>
</dbReference>
<dbReference type="PATRIC" id="fig|1261.3.peg.1268"/>
<evidence type="ECO:0000256" key="1">
    <source>
        <dbReference type="SAM" id="SignalP"/>
    </source>
</evidence>
<gene>
    <name evidence="2" type="ORF">HMPREF3195_00460</name>
    <name evidence="3" type="ORF">NCTC11460_00517</name>
</gene>
<dbReference type="Proteomes" id="UP000070326">
    <property type="component" value="Unassembled WGS sequence"/>
</dbReference>
<dbReference type="RefSeq" id="WP_002843576.1">
    <property type="nucleotide sequence ID" value="NZ_CAMPYD010000024.1"/>
</dbReference>